<evidence type="ECO:0000256" key="4">
    <source>
        <dbReference type="ARBA" id="ARBA00022801"/>
    </source>
</evidence>
<evidence type="ECO:0000256" key="5">
    <source>
        <dbReference type="ARBA" id="ARBA00022842"/>
    </source>
</evidence>
<dbReference type="GO" id="GO:0016818">
    <property type="term" value="F:hydrolase activity, acting on acid anhydrides, in phosphorus-containing anhydrides"/>
    <property type="evidence" value="ECO:0007669"/>
    <property type="project" value="InterPro"/>
</dbReference>
<dbReference type="InterPro" id="IPR015797">
    <property type="entry name" value="NUDIX_hydrolase-like_dom_sf"/>
</dbReference>
<accession>A0A839Z613</accession>
<evidence type="ECO:0000256" key="3">
    <source>
        <dbReference type="ARBA" id="ARBA00022723"/>
    </source>
</evidence>
<dbReference type="PROSITE" id="PS51462">
    <property type="entry name" value="NUDIX"/>
    <property type="match status" value="1"/>
</dbReference>
<dbReference type="RefSeq" id="WP_183933418.1">
    <property type="nucleotide sequence ID" value="NZ_JACICF010000001.1"/>
</dbReference>
<dbReference type="GO" id="GO:0046872">
    <property type="term" value="F:metal ion binding"/>
    <property type="evidence" value="ECO:0007669"/>
    <property type="project" value="UniProtKB-KW"/>
</dbReference>
<feature type="domain" description="Nudix hydrolase" evidence="7">
    <location>
        <begin position="5"/>
        <end position="159"/>
    </location>
</feature>
<dbReference type="AlphaFoldDB" id="A0A839Z613"/>
<organism evidence="8 9">
    <name type="scientific">Sphingomicrobium lutaoense</name>
    <dbReference type="NCBI Taxonomy" id="515949"/>
    <lineage>
        <taxon>Bacteria</taxon>
        <taxon>Pseudomonadati</taxon>
        <taxon>Pseudomonadota</taxon>
        <taxon>Alphaproteobacteria</taxon>
        <taxon>Sphingomonadales</taxon>
        <taxon>Sphingomonadaceae</taxon>
        <taxon>Sphingomicrobium</taxon>
    </lineage>
</organism>
<keyword evidence="5" id="KW-0460">Magnesium</keyword>
<comment type="cofactor">
    <cofactor evidence="1">
        <name>Mn(2+)</name>
        <dbReference type="ChEBI" id="CHEBI:29035"/>
    </cofactor>
</comment>
<comment type="caution">
    <text evidence="8">The sequence shown here is derived from an EMBL/GenBank/DDBJ whole genome shotgun (WGS) entry which is preliminary data.</text>
</comment>
<dbReference type="Proteomes" id="UP000578569">
    <property type="component" value="Unassembled WGS sequence"/>
</dbReference>
<keyword evidence="3" id="KW-0479">Metal-binding</keyword>
<dbReference type="Pfam" id="PF00293">
    <property type="entry name" value="NUDIX"/>
    <property type="match status" value="1"/>
</dbReference>
<dbReference type="InterPro" id="IPR039121">
    <property type="entry name" value="NUDT19"/>
</dbReference>
<reference evidence="8 9" key="1">
    <citation type="submission" date="2020-08" db="EMBL/GenBank/DDBJ databases">
        <title>Genomic Encyclopedia of Type Strains, Phase IV (KMG-IV): sequencing the most valuable type-strain genomes for metagenomic binning, comparative biology and taxonomic classification.</title>
        <authorList>
            <person name="Goeker M."/>
        </authorList>
    </citation>
    <scope>NUCLEOTIDE SEQUENCE [LARGE SCALE GENOMIC DNA]</scope>
    <source>
        <strain evidence="8 9">DSM 24194</strain>
    </source>
</reference>
<dbReference type="SUPFAM" id="SSF55811">
    <property type="entry name" value="Nudix"/>
    <property type="match status" value="1"/>
</dbReference>
<keyword evidence="9" id="KW-1185">Reference proteome</keyword>
<keyword evidence="6" id="KW-0464">Manganese</keyword>
<evidence type="ECO:0000313" key="8">
    <source>
        <dbReference type="EMBL" id="MBB3764134.1"/>
    </source>
</evidence>
<dbReference type="Gene3D" id="3.90.79.10">
    <property type="entry name" value="Nucleoside Triphosphate Pyrophosphohydrolase"/>
    <property type="match status" value="2"/>
</dbReference>
<keyword evidence="4" id="KW-0378">Hydrolase</keyword>
<name>A0A839Z613_9SPHN</name>
<gene>
    <name evidence="8" type="ORF">FHS50_001157</name>
</gene>
<evidence type="ECO:0000313" key="9">
    <source>
        <dbReference type="Proteomes" id="UP000578569"/>
    </source>
</evidence>
<dbReference type="PANTHER" id="PTHR12318:SF0">
    <property type="entry name" value="ACYL-COENZYME A DIPHOSPHATASE NUDT19"/>
    <property type="match status" value="1"/>
</dbReference>
<proteinExistence type="predicted"/>
<evidence type="ECO:0000259" key="7">
    <source>
        <dbReference type="PROSITE" id="PS51462"/>
    </source>
</evidence>
<evidence type="ECO:0000256" key="6">
    <source>
        <dbReference type="ARBA" id="ARBA00023211"/>
    </source>
</evidence>
<dbReference type="CDD" id="cd18870">
    <property type="entry name" value="NUDIX_AcylCoAdiphos_Nudt19"/>
    <property type="match status" value="1"/>
</dbReference>
<comment type="cofactor">
    <cofactor evidence="2">
        <name>Mg(2+)</name>
        <dbReference type="ChEBI" id="CHEBI:18420"/>
    </cofactor>
</comment>
<dbReference type="InterPro" id="IPR000086">
    <property type="entry name" value="NUDIX_hydrolase_dom"/>
</dbReference>
<dbReference type="PANTHER" id="PTHR12318">
    <property type="entry name" value="TESTOSTERONE-REGULATED PROTEIN RP2"/>
    <property type="match status" value="1"/>
</dbReference>
<evidence type="ECO:0000256" key="2">
    <source>
        <dbReference type="ARBA" id="ARBA00001946"/>
    </source>
</evidence>
<evidence type="ECO:0000256" key="1">
    <source>
        <dbReference type="ARBA" id="ARBA00001936"/>
    </source>
</evidence>
<protein>
    <submittedName>
        <fullName evidence="8">8-oxo-dGTP pyrophosphatase MutT (NUDIX family)</fullName>
    </submittedName>
</protein>
<dbReference type="EMBL" id="JACICF010000001">
    <property type="protein sequence ID" value="MBB3764134.1"/>
    <property type="molecule type" value="Genomic_DNA"/>
</dbReference>
<sequence>MTQRPVRPAATLILLRETEAGPPEMLMVRRTRAMAFAAGAWVWPGGRVDPEDEEAAEGSPFDDAAFRIAAIRETEEEVGLSLGRNLEALVPFARWLPKFNVERRFDTFFYLARAPEGARVKGLQDEEICEACWTSARAMLDRIEAGEASAIFPTKRNLERIAQFRTLEELFEDAARHPIEPITPWVEKKEGVDHVVIPEGIGYPVTAEPLTSAIRA</sequence>